<name>A0A7H0HGW7_9BURK</name>
<proteinExistence type="inferred from homology"/>
<dbReference type="Gene3D" id="3.40.190.10">
    <property type="entry name" value="Periplasmic binding protein-like II"/>
    <property type="match status" value="1"/>
</dbReference>
<sequence>MHPHTAPFPHARRALLHRSLALAAGLAGFPAVRPQAATEPPRGFPAKPLRIVCPYPAGATTDAISRLMAQGLQTTAGVSAMVDNRAGAGGNIGTEAVARGEADGHTLLLGALGPLAANAALYPRLGYDPARDFTPLAWAASVPLVLVAHPGFAATGLAQALALLRSQPDRHAFASAGNGTPQHLAGALFQREAGVRLVHVPYRGSAPALTDVMAGTVPLLFDAAPAVLPHIQGGRLRALAVTSAARMPALPQVPTLTEAGVSAEISGWYGFLAPAATPPDRTAWLSAQMARVLAQPATQQRLSELGSVRVDSSAQAFARLIADERTRWQRLIREAAIRID</sequence>
<evidence type="ECO:0000256" key="1">
    <source>
        <dbReference type="ARBA" id="ARBA00006987"/>
    </source>
</evidence>
<dbReference type="PIRSF" id="PIRSF017082">
    <property type="entry name" value="YflP"/>
    <property type="match status" value="1"/>
</dbReference>
<dbReference type="InterPro" id="IPR005064">
    <property type="entry name" value="BUG"/>
</dbReference>
<dbReference type="RefSeq" id="WP_187736765.1">
    <property type="nucleotide sequence ID" value="NZ_CP060790.1"/>
</dbReference>
<dbReference type="SUPFAM" id="SSF53850">
    <property type="entry name" value="Periplasmic binding protein-like II"/>
    <property type="match status" value="1"/>
</dbReference>
<evidence type="ECO:0000313" key="3">
    <source>
        <dbReference type="Proteomes" id="UP000516057"/>
    </source>
</evidence>
<comment type="similarity">
    <text evidence="1">Belongs to the UPF0065 (bug) family.</text>
</comment>
<reference evidence="2 3" key="1">
    <citation type="submission" date="2020-08" db="EMBL/GenBank/DDBJ databases">
        <title>Genome sequence of Acidovorax monticola KACC 19171T.</title>
        <authorList>
            <person name="Hyun D.-W."/>
            <person name="Bae J.-W."/>
        </authorList>
    </citation>
    <scope>NUCLEOTIDE SEQUENCE [LARGE SCALE GENOMIC DNA]</scope>
    <source>
        <strain evidence="2 3">KACC 19171</strain>
    </source>
</reference>
<dbReference type="AlphaFoldDB" id="A0A7H0HGW7"/>
<evidence type="ECO:0000313" key="2">
    <source>
        <dbReference type="EMBL" id="QNP59783.1"/>
    </source>
</evidence>
<dbReference type="KEGG" id="amon:H9L24_01950"/>
<dbReference type="PANTHER" id="PTHR42928">
    <property type="entry name" value="TRICARBOXYLATE-BINDING PROTEIN"/>
    <property type="match status" value="1"/>
</dbReference>
<dbReference type="PANTHER" id="PTHR42928:SF5">
    <property type="entry name" value="BLR1237 PROTEIN"/>
    <property type="match status" value="1"/>
</dbReference>
<organism evidence="2 3">
    <name type="scientific">Paenacidovorax monticola</name>
    <dbReference type="NCBI Taxonomy" id="1926868"/>
    <lineage>
        <taxon>Bacteria</taxon>
        <taxon>Pseudomonadati</taxon>
        <taxon>Pseudomonadota</taxon>
        <taxon>Betaproteobacteria</taxon>
        <taxon>Burkholderiales</taxon>
        <taxon>Comamonadaceae</taxon>
        <taxon>Paenacidovorax</taxon>
    </lineage>
</organism>
<dbReference type="Pfam" id="PF03401">
    <property type="entry name" value="TctC"/>
    <property type="match status" value="1"/>
</dbReference>
<keyword evidence="3" id="KW-1185">Reference proteome</keyword>
<dbReference type="EMBL" id="CP060790">
    <property type="protein sequence ID" value="QNP59783.1"/>
    <property type="molecule type" value="Genomic_DNA"/>
</dbReference>
<dbReference type="CDD" id="cd13578">
    <property type="entry name" value="PBP2_Bug27"/>
    <property type="match status" value="1"/>
</dbReference>
<dbReference type="PROSITE" id="PS51318">
    <property type="entry name" value="TAT"/>
    <property type="match status" value="1"/>
</dbReference>
<dbReference type="Proteomes" id="UP000516057">
    <property type="component" value="Chromosome"/>
</dbReference>
<dbReference type="InterPro" id="IPR006311">
    <property type="entry name" value="TAT_signal"/>
</dbReference>
<dbReference type="Gene3D" id="3.40.190.150">
    <property type="entry name" value="Bordetella uptake gene, domain 1"/>
    <property type="match status" value="1"/>
</dbReference>
<gene>
    <name evidence="2" type="ORF">H9L24_01950</name>
</gene>
<protein>
    <submittedName>
        <fullName evidence="2">Tripartite tricarboxylate transporter substrate binding protein</fullName>
    </submittedName>
</protein>
<dbReference type="InterPro" id="IPR042100">
    <property type="entry name" value="Bug_dom1"/>
</dbReference>
<accession>A0A7H0HGW7</accession>